<evidence type="ECO:0000313" key="2">
    <source>
        <dbReference type="EMBL" id="GFD59862.1"/>
    </source>
</evidence>
<dbReference type="EMBL" id="BKCJ011870261">
    <property type="protein sequence ID" value="GFD59862.1"/>
    <property type="molecule type" value="Genomic_DNA"/>
</dbReference>
<name>A0A699XIL7_TANCI</name>
<comment type="caution">
    <text evidence="2">The sequence shown here is derived from an EMBL/GenBank/DDBJ whole genome shotgun (WGS) entry which is preliminary data.</text>
</comment>
<protein>
    <submittedName>
        <fullName evidence="2">Uncharacterized protein</fullName>
    </submittedName>
</protein>
<proteinExistence type="predicted"/>
<reference evidence="2" key="1">
    <citation type="journal article" date="2019" name="Sci. Rep.">
        <title>Draft genome of Tanacetum cinerariifolium, the natural source of mosquito coil.</title>
        <authorList>
            <person name="Yamashiro T."/>
            <person name="Shiraishi A."/>
            <person name="Satake H."/>
            <person name="Nakayama K."/>
        </authorList>
    </citation>
    <scope>NUCLEOTIDE SEQUENCE</scope>
</reference>
<sequence length="81" mass="8789">NQGVIGARSADDAPIKGRRIHEKEGITRRVRSDTEEIRMDKGEVAVERTSEDTKEMATVPTFMDVATVLAGGIDVPIGSYS</sequence>
<organism evidence="2">
    <name type="scientific">Tanacetum cinerariifolium</name>
    <name type="common">Dalmatian daisy</name>
    <name type="synonym">Chrysanthemum cinerariifolium</name>
    <dbReference type="NCBI Taxonomy" id="118510"/>
    <lineage>
        <taxon>Eukaryota</taxon>
        <taxon>Viridiplantae</taxon>
        <taxon>Streptophyta</taxon>
        <taxon>Embryophyta</taxon>
        <taxon>Tracheophyta</taxon>
        <taxon>Spermatophyta</taxon>
        <taxon>Magnoliopsida</taxon>
        <taxon>eudicotyledons</taxon>
        <taxon>Gunneridae</taxon>
        <taxon>Pentapetalae</taxon>
        <taxon>asterids</taxon>
        <taxon>campanulids</taxon>
        <taxon>Asterales</taxon>
        <taxon>Asteraceae</taxon>
        <taxon>Asteroideae</taxon>
        <taxon>Anthemideae</taxon>
        <taxon>Anthemidinae</taxon>
        <taxon>Tanacetum</taxon>
    </lineage>
</organism>
<feature type="non-terminal residue" evidence="2">
    <location>
        <position position="81"/>
    </location>
</feature>
<feature type="compositionally biased region" description="Basic and acidic residues" evidence="1">
    <location>
        <begin position="9"/>
        <end position="27"/>
    </location>
</feature>
<gene>
    <name evidence="2" type="ORF">Tci_931831</name>
</gene>
<evidence type="ECO:0000256" key="1">
    <source>
        <dbReference type="SAM" id="MobiDB-lite"/>
    </source>
</evidence>
<accession>A0A699XIL7</accession>
<dbReference type="AlphaFoldDB" id="A0A699XIL7"/>
<feature type="region of interest" description="Disordered" evidence="1">
    <location>
        <begin position="1"/>
        <end position="27"/>
    </location>
</feature>
<feature type="non-terminal residue" evidence="2">
    <location>
        <position position="1"/>
    </location>
</feature>